<evidence type="ECO:0000313" key="4">
    <source>
        <dbReference type="Proteomes" id="UP000246661"/>
    </source>
</evidence>
<dbReference type="Gene3D" id="1.10.150.20">
    <property type="entry name" value="5' to 3' exonuclease, C-terminal subdomain"/>
    <property type="match status" value="1"/>
</dbReference>
<keyword evidence="4" id="KW-1185">Reference proteome</keyword>
<dbReference type="GO" id="GO:0003677">
    <property type="term" value="F:DNA binding"/>
    <property type="evidence" value="ECO:0007669"/>
    <property type="project" value="InterPro"/>
</dbReference>
<dbReference type="AlphaFoldDB" id="A0A317QQS9"/>
<feature type="region of interest" description="Disordered" evidence="1">
    <location>
        <begin position="119"/>
        <end position="170"/>
    </location>
</feature>
<dbReference type="SUPFAM" id="SSF47789">
    <property type="entry name" value="C-terminal domain of RNA polymerase alpha subunit"/>
    <property type="match status" value="1"/>
</dbReference>
<reference evidence="4" key="1">
    <citation type="submission" date="2018-05" db="EMBL/GenBank/DDBJ databases">
        <authorList>
            <person name="Klenk H.-P."/>
            <person name="Huntemann M."/>
            <person name="Clum A."/>
            <person name="Pillay M."/>
            <person name="Palaniappan K."/>
            <person name="Varghese N."/>
            <person name="Mikhailova N."/>
            <person name="Stamatis D."/>
            <person name="Reddy T."/>
            <person name="Daum C."/>
            <person name="Shapiro N."/>
            <person name="Ivanova N."/>
            <person name="Kyrpides N."/>
            <person name="Woyke T."/>
        </authorList>
    </citation>
    <scope>NUCLEOTIDE SEQUENCE [LARGE SCALE GENOMIC DNA]</scope>
    <source>
        <strain evidence="4">DSM 45417</strain>
    </source>
</reference>
<sequence>MPTRSRDGGTGTVQELGLPARAVGALARAGITTVDELAALTRRELSAVPGLGPAMVAAIRAVVPEPVAQGLWPLPDATGGTARADDPADDGGPASPPIPSFASLRGPRRRSALDLLVPEQPAEDDAAPDDAAPDDAALDDDAADDDTADDDAADDDAAPGDAPPVFRRAPRPAEWSDLAAFGVRGVRAAARLHWRVTVWWVQAPARLVERLRDRP</sequence>
<comment type="caution">
    <text evidence="3">The sequence shown here is derived from an EMBL/GenBank/DDBJ whole genome shotgun (WGS) entry which is preliminary data.</text>
</comment>
<organism evidence="3 4">
    <name type="scientific">Geodermatophilus normandii</name>
    <dbReference type="NCBI Taxonomy" id="1137989"/>
    <lineage>
        <taxon>Bacteria</taxon>
        <taxon>Bacillati</taxon>
        <taxon>Actinomycetota</taxon>
        <taxon>Actinomycetes</taxon>
        <taxon>Geodermatophilales</taxon>
        <taxon>Geodermatophilaceae</taxon>
        <taxon>Geodermatophilus</taxon>
    </lineage>
</organism>
<accession>A0A317QQS9</accession>
<evidence type="ECO:0000256" key="1">
    <source>
        <dbReference type="SAM" id="MobiDB-lite"/>
    </source>
</evidence>
<evidence type="ECO:0000259" key="2">
    <source>
        <dbReference type="Pfam" id="PF03118"/>
    </source>
</evidence>
<protein>
    <submittedName>
        <fullName evidence="3">RNA polymerase alpha subunit</fullName>
    </submittedName>
</protein>
<dbReference type="InterPro" id="IPR011260">
    <property type="entry name" value="RNAP_asu_C"/>
</dbReference>
<feature type="compositionally biased region" description="Acidic residues" evidence="1">
    <location>
        <begin position="121"/>
        <end position="158"/>
    </location>
</feature>
<dbReference type="OrthoDB" id="5198143at2"/>
<gene>
    <name evidence="3" type="ORF">JD79_03217</name>
</gene>
<dbReference type="GO" id="GO:0003899">
    <property type="term" value="F:DNA-directed RNA polymerase activity"/>
    <property type="evidence" value="ECO:0007669"/>
    <property type="project" value="InterPro"/>
</dbReference>
<dbReference type="GO" id="GO:0006351">
    <property type="term" value="P:DNA-templated transcription"/>
    <property type="evidence" value="ECO:0007669"/>
    <property type="project" value="InterPro"/>
</dbReference>
<feature type="region of interest" description="Disordered" evidence="1">
    <location>
        <begin position="73"/>
        <end position="105"/>
    </location>
</feature>
<dbReference type="RefSeq" id="WP_110006315.1">
    <property type="nucleotide sequence ID" value="NZ_QGTX01000001.1"/>
</dbReference>
<feature type="domain" description="RNA polymerase alpha subunit C-terminal" evidence="2">
    <location>
        <begin position="12"/>
        <end position="60"/>
    </location>
</feature>
<dbReference type="EMBL" id="QGTX01000001">
    <property type="protein sequence ID" value="PWW24040.1"/>
    <property type="molecule type" value="Genomic_DNA"/>
</dbReference>
<dbReference type="Pfam" id="PF03118">
    <property type="entry name" value="RNA_pol_A_CTD"/>
    <property type="match status" value="1"/>
</dbReference>
<dbReference type="Proteomes" id="UP000246661">
    <property type="component" value="Unassembled WGS sequence"/>
</dbReference>
<name>A0A317QQS9_9ACTN</name>
<evidence type="ECO:0000313" key="3">
    <source>
        <dbReference type="EMBL" id="PWW24040.1"/>
    </source>
</evidence>
<proteinExistence type="predicted"/>